<feature type="coiled-coil region" evidence="1">
    <location>
        <begin position="297"/>
        <end position="324"/>
    </location>
</feature>
<reference evidence="2 3" key="1">
    <citation type="submission" date="2012-06" db="EMBL/GenBank/DDBJ databases">
        <title>The complete chromosome of genome of Turneriella parva DSM 21527.</title>
        <authorList>
            <consortium name="US DOE Joint Genome Institute (JGI-PGF)"/>
            <person name="Lucas S."/>
            <person name="Han J."/>
            <person name="Lapidus A."/>
            <person name="Bruce D."/>
            <person name="Goodwin L."/>
            <person name="Pitluck S."/>
            <person name="Peters L."/>
            <person name="Kyrpides N."/>
            <person name="Mavromatis K."/>
            <person name="Ivanova N."/>
            <person name="Mikhailova N."/>
            <person name="Chertkov O."/>
            <person name="Detter J.C."/>
            <person name="Tapia R."/>
            <person name="Han C."/>
            <person name="Land M."/>
            <person name="Hauser L."/>
            <person name="Markowitz V."/>
            <person name="Cheng J.-F."/>
            <person name="Hugenholtz P."/>
            <person name="Woyke T."/>
            <person name="Wu D."/>
            <person name="Gronow S."/>
            <person name="Wellnitz S."/>
            <person name="Brambilla E."/>
            <person name="Klenk H.-P."/>
            <person name="Eisen J.A."/>
        </authorList>
    </citation>
    <scope>NUCLEOTIDE SEQUENCE [LARGE SCALE GENOMIC DNA]</scope>
    <source>
        <strain evidence="3">ATCC BAA-1111 / DSM 21527 / NCTC 11395 / H</strain>
    </source>
</reference>
<name>I4BB64_TURPD</name>
<dbReference type="RefSeq" id="WP_014804998.1">
    <property type="nucleotide sequence ID" value="NC_018020.1"/>
</dbReference>
<accession>I4BB64</accession>
<dbReference type="OrthoDB" id="341948at2"/>
<evidence type="ECO:0000313" key="3">
    <source>
        <dbReference type="Proteomes" id="UP000006048"/>
    </source>
</evidence>
<proteinExistence type="predicted"/>
<dbReference type="STRING" id="869212.Turpa_3887"/>
<dbReference type="KEGG" id="tpx:Turpa_3887"/>
<dbReference type="PATRIC" id="fig|869212.3.peg.3917"/>
<organism evidence="2 3">
    <name type="scientific">Turneriella parva (strain ATCC BAA-1111 / DSM 21527 / NCTC 11395 / H)</name>
    <name type="common">Leptospira parva</name>
    <dbReference type="NCBI Taxonomy" id="869212"/>
    <lineage>
        <taxon>Bacteria</taxon>
        <taxon>Pseudomonadati</taxon>
        <taxon>Spirochaetota</taxon>
        <taxon>Spirochaetia</taxon>
        <taxon>Leptospirales</taxon>
        <taxon>Leptospiraceae</taxon>
        <taxon>Turneriella</taxon>
    </lineage>
</organism>
<sequence length="389" mass="43095">MNQPLISKKADGSYELSETGLNRAYMMTMQRLLVHYAQQALKTPPADAQALGQKLPAFIAQVIKKLDDYFDQLPQFAAFIKEANASRLGAYIGQNFMPQLEKVKEKLLETEIPKFKAEYENPYRVPSNDLMMQFAADFQKAPPLTYKPFDPEAEAEEKLKASELVLPGEAPASAGPKPQPGEVLLNKYASYFITARPLTYVPDSGSGDDDGSEAAQPSVPQQLAFRTFVQIVNTVGRFMKVGDQAGYAKYYGTLQPVQQAAYTYYTLFQKAAQQQDVAWFDEIHKVMQRSKLDAGQANKLKDEVEAYRKVAQTIQRALAAAQQKGMPAPLAQSLYPQLVTIFENSGALAEKRTALKMSLLQVTVPAAKEAITGILSAQLEELADLYSLQ</sequence>
<keyword evidence="1" id="KW-0175">Coiled coil</keyword>
<evidence type="ECO:0000313" key="2">
    <source>
        <dbReference type="EMBL" id="AFM14521.1"/>
    </source>
</evidence>
<dbReference type="Proteomes" id="UP000006048">
    <property type="component" value="Chromosome"/>
</dbReference>
<evidence type="ECO:0000256" key="1">
    <source>
        <dbReference type="SAM" id="Coils"/>
    </source>
</evidence>
<dbReference type="EMBL" id="CP002959">
    <property type="protein sequence ID" value="AFM14521.1"/>
    <property type="molecule type" value="Genomic_DNA"/>
</dbReference>
<dbReference type="HOGENOM" id="CLU_709685_0_0_12"/>
<dbReference type="AlphaFoldDB" id="I4BB64"/>
<gene>
    <name evidence="2" type="ordered locus">Turpa_3887</name>
</gene>
<protein>
    <submittedName>
        <fullName evidence="2">Uncharacterized protein</fullName>
    </submittedName>
</protein>
<keyword evidence="3" id="KW-1185">Reference proteome</keyword>